<protein>
    <submittedName>
        <fullName evidence="1">Uncharacterized protein</fullName>
    </submittedName>
</protein>
<dbReference type="Proteomes" id="UP000814140">
    <property type="component" value="Unassembled WGS sequence"/>
</dbReference>
<sequence length="93" mass="10186">MLFMPGFGPHSRLTSVSGSGINWVVLFEIYTIKPTRIHRPTAIRLPTTMKFIAILLSLVVALTVYAEPVAQTDPPTVSPANCPECAKGFKRTD</sequence>
<evidence type="ECO:0000313" key="2">
    <source>
        <dbReference type="Proteomes" id="UP000814140"/>
    </source>
</evidence>
<reference evidence="1" key="1">
    <citation type="submission" date="2021-03" db="EMBL/GenBank/DDBJ databases">
        <authorList>
            <consortium name="DOE Joint Genome Institute"/>
            <person name="Ahrendt S."/>
            <person name="Looney B.P."/>
            <person name="Miyauchi S."/>
            <person name="Morin E."/>
            <person name="Drula E."/>
            <person name="Courty P.E."/>
            <person name="Chicoki N."/>
            <person name="Fauchery L."/>
            <person name="Kohler A."/>
            <person name="Kuo A."/>
            <person name="Labutti K."/>
            <person name="Pangilinan J."/>
            <person name="Lipzen A."/>
            <person name="Riley R."/>
            <person name="Andreopoulos W."/>
            <person name="He G."/>
            <person name="Johnson J."/>
            <person name="Barry K.W."/>
            <person name="Grigoriev I.V."/>
            <person name="Nagy L."/>
            <person name="Hibbett D."/>
            <person name="Henrissat B."/>
            <person name="Matheny P.B."/>
            <person name="Labbe J."/>
            <person name="Martin F."/>
        </authorList>
    </citation>
    <scope>NUCLEOTIDE SEQUENCE</scope>
    <source>
        <strain evidence="1">HHB10654</strain>
    </source>
</reference>
<accession>A0ACB8TEU6</accession>
<dbReference type="EMBL" id="MU277191">
    <property type="protein sequence ID" value="KAI0066976.1"/>
    <property type="molecule type" value="Genomic_DNA"/>
</dbReference>
<gene>
    <name evidence="1" type="ORF">BV25DRAFT_1912319</name>
</gene>
<organism evidence="1 2">
    <name type="scientific">Artomyces pyxidatus</name>
    <dbReference type="NCBI Taxonomy" id="48021"/>
    <lineage>
        <taxon>Eukaryota</taxon>
        <taxon>Fungi</taxon>
        <taxon>Dikarya</taxon>
        <taxon>Basidiomycota</taxon>
        <taxon>Agaricomycotina</taxon>
        <taxon>Agaricomycetes</taxon>
        <taxon>Russulales</taxon>
        <taxon>Auriscalpiaceae</taxon>
        <taxon>Artomyces</taxon>
    </lineage>
</organism>
<proteinExistence type="predicted"/>
<reference evidence="1" key="2">
    <citation type="journal article" date="2022" name="New Phytol.">
        <title>Evolutionary transition to the ectomycorrhizal habit in the genomes of a hyperdiverse lineage of mushroom-forming fungi.</title>
        <authorList>
            <person name="Looney B."/>
            <person name="Miyauchi S."/>
            <person name="Morin E."/>
            <person name="Drula E."/>
            <person name="Courty P.E."/>
            <person name="Kohler A."/>
            <person name="Kuo A."/>
            <person name="LaButti K."/>
            <person name="Pangilinan J."/>
            <person name="Lipzen A."/>
            <person name="Riley R."/>
            <person name="Andreopoulos W."/>
            <person name="He G."/>
            <person name="Johnson J."/>
            <person name="Nolan M."/>
            <person name="Tritt A."/>
            <person name="Barry K.W."/>
            <person name="Grigoriev I.V."/>
            <person name="Nagy L.G."/>
            <person name="Hibbett D."/>
            <person name="Henrissat B."/>
            <person name="Matheny P.B."/>
            <person name="Labbe J."/>
            <person name="Martin F.M."/>
        </authorList>
    </citation>
    <scope>NUCLEOTIDE SEQUENCE</scope>
    <source>
        <strain evidence="1">HHB10654</strain>
    </source>
</reference>
<name>A0ACB8TEU6_9AGAM</name>
<keyword evidence="2" id="KW-1185">Reference proteome</keyword>
<comment type="caution">
    <text evidence="1">The sequence shown here is derived from an EMBL/GenBank/DDBJ whole genome shotgun (WGS) entry which is preliminary data.</text>
</comment>
<evidence type="ECO:0000313" key="1">
    <source>
        <dbReference type="EMBL" id="KAI0066976.1"/>
    </source>
</evidence>